<sequence length="635" mass="71945">MSSSIDLENVEVLVNGIIKKGVAYAVGLITYLYSSVDFRYNNVVATLKPAFGVTVAEKVYNDLADVFGNIDIYTKVVIEGKEVLLIDYLRQRVLKEDVIKVVYDEAEKRLQHMPEEDRKVLSVASTIINALKTESCPAVEVHATYPSWINGIRVSSSDEENFSKLVSSVLGIDIPDVRAFFCRYLLGFIDDSASRRYYYYGLEIYPFAIPYIEALAKNVSKYITVYDKDSIRSKLNELYQKGGFAKLAVIMRSLSTRQASEFLSQFFGKPYKWLCDEVIVEGIISKCFINPLICEHVKEALYELYRETLSKLMDIFRSAFEREGYGVNCLGDCCIIAKALSRPMYIYLYPWPMDIPALEDFPGAIKAVVVQGMPAQSVLQARELQYYGSIGYLWLFVDKNRIAIASNTYRHDDHYELFNILKNHFTLEVIGTTPKELEALLASAKPVTIVSRESISRLTLPVERFGARDPLEDVVASVLKSLGFSIKVEYKVISKAGTEIEVDVWGEKIVGDMKFVVYASCKNWDRPIEVGVVREEFGRILQLPYIPHVRVIVAPTFTESAKKEALASGFVVVEAGEKAIEENLEKVYQRVYEKLNKLFMGVAPKWMQELAEKARSIAEEIKKLSEELEKAAGIR</sequence>
<feature type="coiled-coil region" evidence="1">
    <location>
        <begin position="607"/>
        <end position="634"/>
    </location>
</feature>
<comment type="caution">
    <text evidence="2">The sequence shown here is derived from an EMBL/GenBank/DDBJ whole genome shotgun (WGS) entry which is preliminary data.</text>
</comment>
<name>A0A7J3Z593_9CREN</name>
<dbReference type="InterPro" id="IPR011335">
    <property type="entry name" value="Restrct_endonuc-II-like"/>
</dbReference>
<reference evidence="2" key="1">
    <citation type="journal article" date="2020" name="mSystems">
        <title>Genome- and Community-Level Interaction Insights into Carbon Utilization and Element Cycling Functions of Hydrothermarchaeota in Hydrothermal Sediment.</title>
        <authorList>
            <person name="Zhou Z."/>
            <person name="Liu Y."/>
            <person name="Xu W."/>
            <person name="Pan J."/>
            <person name="Luo Z.H."/>
            <person name="Li M."/>
        </authorList>
    </citation>
    <scope>NUCLEOTIDE SEQUENCE [LARGE SCALE GENOMIC DNA]</scope>
    <source>
        <strain evidence="2">SpSt-1105</strain>
    </source>
</reference>
<protein>
    <recommendedName>
        <fullName evidence="3">Restriction endonuclease type IV Mrr domain-containing protein</fullName>
    </recommendedName>
</protein>
<proteinExistence type="predicted"/>
<evidence type="ECO:0000313" key="2">
    <source>
        <dbReference type="EMBL" id="HHQ49999.1"/>
    </source>
</evidence>
<evidence type="ECO:0000256" key="1">
    <source>
        <dbReference type="SAM" id="Coils"/>
    </source>
</evidence>
<dbReference type="EMBL" id="DRYQ01000017">
    <property type="protein sequence ID" value="HHQ49999.1"/>
    <property type="molecule type" value="Genomic_DNA"/>
</dbReference>
<dbReference type="SUPFAM" id="SSF52980">
    <property type="entry name" value="Restriction endonuclease-like"/>
    <property type="match status" value="1"/>
</dbReference>
<evidence type="ECO:0008006" key="3">
    <source>
        <dbReference type="Google" id="ProtNLM"/>
    </source>
</evidence>
<accession>A0A7J3Z593</accession>
<gene>
    <name evidence="2" type="ORF">ENM66_01415</name>
</gene>
<keyword evidence="1" id="KW-0175">Coiled coil</keyword>
<dbReference type="AlphaFoldDB" id="A0A7J3Z593"/>
<organism evidence="2">
    <name type="scientific">Ignisphaera aggregans</name>
    <dbReference type="NCBI Taxonomy" id="334771"/>
    <lineage>
        <taxon>Archaea</taxon>
        <taxon>Thermoproteota</taxon>
        <taxon>Thermoprotei</taxon>
        <taxon>Desulfurococcales</taxon>
        <taxon>Desulfurococcaceae</taxon>
        <taxon>Ignisphaera</taxon>
    </lineage>
</organism>